<reference evidence="6" key="1">
    <citation type="submission" date="2024-10" db="EMBL/GenBank/DDBJ databases">
        <authorList>
            <person name="Ryan C."/>
        </authorList>
    </citation>
    <scope>NUCLEOTIDE SEQUENCE [LARGE SCALE GENOMIC DNA]</scope>
</reference>
<organism evidence="6 7">
    <name type="scientific">Urochloa decumbens</name>
    <dbReference type="NCBI Taxonomy" id="240449"/>
    <lineage>
        <taxon>Eukaryota</taxon>
        <taxon>Viridiplantae</taxon>
        <taxon>Streptophyta</taxon>
        <taxon>Embryophyta</taxon>
        <taxon>Tracheophyta</taxon>
        <taxon>Spermatophyta</taxon>
        <taxon>Magnoliopsida</taxon>
        <taxon>Liliopsida</taxon>
        <taxon>Poales</taxon>
        <taxon>Poaceae</taxon>
        <taxon>PACMAD clade</taxon>
        <taxon>Panicoideae</taxon>
        <taxon>Panicodae</taxon>
        <taxon>Paniceae</taxon>
        <taxon>Melinidinae</taxon>
        <taxon>Urochloa</taxon>
    </lineage>
</organism>
<dbReference type="EMBL" id="OZ075122">
    <property type="protein sequence ID" value="CAL4905395.1"/>
    <property type="molecule type" value="Genomic_DNA"/>
</dbReference>
<evidence type="ECO:0000259" key="5">
    <source>
        <dbReference type="Pfam" id="PF04043"/>
    </source>
</evidence>
<proteinExistence type="inferred from homology"/>
<feature type="domain" description="Pectinesterase inhibitor" evidence="5">
    <location>
        <begin position="29"/>
        <end position="173"/>
    </location>
</feature>
<feature type="chain" id="PRO_5044817424" description="Pectinesterase inhibitor domain-containing protein" evidence="4">
    <location>
        <begin position="29"/>
        <end position="178"/>
    </location>
</feature>
<sequence>MSTSLLAAPLVLALAAAAALSCFDVAAADAVDDSCNAIRDFVNVTFCAARLRSVPGAAAADRHGHLLMAADLAATAGNAASSAAAAARGDDPASQDALRACAFLYGSASVPALRLFRGYAAARTWGAARALLPLKAQAGIGCDAAIAGTKAAAGDVAAANHEFNQLSAMATALLNAVS</sequence>
<keyword evidence="2" id="KW-1015">Disulfide bond</keyword>
<dbReference type="AlphaFoldDB" id="A0ABC8WAG3"/>
<evidence type="ECO:0000313" key="6">
    <source>
        <dbReference type="EMBL" id="CAL4905395.1"/>
    </source>
</evidence>
<evidence type="ECO:0000256" key="4">
    <source>
        <dbReference type="SAM" id="SignalP"/>
    </source>
</evidence>
<keyword evidence="1 4" id="KW-0732">Signal</keyword>
<protein>
    <recommendedName>
        <fullName evidence="5">Pectinesterase inhibitor domain-containing protein</fullName>
    </recommendedName>
</protein>
<dbReference type="InterPro" id="IPR006501">
    <property type="entry name" value="Pectinesterase_inhib_dom"/>
</dbReference>
<dbReference type="InterPro" id="IPR035513">
    <property type="entry name" value="Invertase/methylesterase_inhib"/>
</dbReference>
<dbReference type="PANTHER" id="PTHR35357">
    <property type="entry name" value="OS02G0537100 PROTEIN"/>
    <property type="match status" value="1"/>
</dbReference>
<dbReference type="SUPFAM" id="SSF101148">
    <property type="entry name" value="Plant invertase/pectin methylesterase inhibitor"/>
    <property type="match status" value="1"/>
</dbReference>
<evidence type="ECO:0000256" key="2">
    <source>
        <dbReference type="ARBA" id="ARBA00023157"/>
    </source>
</evidence>
<evidence type="ECO:0000313" key="7">
    <source>
        <dbReference type="Proteomes" id="UP001497457"/>
    </source>
</evidence>
<dbReference type="Pfam" id="PF04043">
    <property type="entry name" value="PMEI"/>
    <property type="match status" value="1"/>
</dbReference>
<gene>
    <name evidence="6" type="ORF">URODEC1_LOCUS11635</name>
</gene>
<dbReference type="PANTHER" id="PTHR35357:SF4">
    <property type="entry name" value="PECTINESTERASE INHIBITOR DOMAIN CONTAINING PROTEIN"/>
    <property type="match status" value="1"/>
</dbReference>
<name>A0ABC8WAG3_9POAL</name>
<feature type="signal peptide" evidence="4">
    <location>
        <begin position="1"/>
        <end position="28"/>
    </location>
</feature>
<accession>A0ABC8WAG3</accession>
<keyword evidence="7" id="KW-1185">Reference proteome</keyword>
<dbReference type="Gene3D" id="1.20.140.40">
    <property type="entry name" value="Invertase/pectin methylesterase inhibitor family protein"/>
    <property type="match status" value="1"/>
</dbReference>
<comment type="similarity">
    <text evidence="3">Belongs to the PMEI family.</text>
</comment>
<evidence type="ECO:0000256" key="1">
    <source>
        <dbReference type="ARBA" id="ARBA00022729"/>
    </source>
</evidence>
<dbReference type="NCBIfam" id="TIGR01614">
    <property type="entry name" value="PME_inhib"/>
    <property type="match status" value="1"/>
</dbReference>
<dbReference type="Proteomes" id="UP001497457">
    <property type="component" value="Chromosome 12b"/>
</dbReference>
<evidence type="ECO:0000256" key="3">
    <source>
        <dbReference type="ARBA" id="ARBA00038471"/>
    </source>
</evidence>